<comment type="caution">
    <text evidence="1">The sequence shown here is derived from an EMBL/GenBank/DDBJ whole genome shotgun (WGS) entry which is preliminary data.</text>
</comment>
<accession>A0ABY2TPQ9</accession>
<organism evidence="1 2">
    <name type="scientific">Brachyspira catarrhinii</name>
    <dbReference type="NCBI Taxonomy" id="2528966"/>
    <lineage>
        <taxon>Bacteria</taxon>
        <taxon>Pseudomonadati</taxon>
        <taxon>Spirochaetota</taxon>
        <taxon>Spirochaetia</taxon>
        <taxon>Brachyspirales</taxon>
        <taxon>Brachyspiraceae</taxon>
        <taxon>Brachyspira</taxon>
    </lineage>
</organism>
<evidence type="ECO:0000313" key="2">
    <source>
        <dbReference type="Proteomes" id="UP000310168"/>
    </source>
</evidence>
<keyword evidence="2" id="KW-1185">Reference proteome</keyword>
<dbReference type="Proteomes" id="UP000310168">
    <property type="component" value="Unassembled WGS sequence"/>
</dbReference>
<name>A0ABY2TPQ9_9SPIR</name>
<gene>
    <name evidence="1" type="ORF">EZH24_08220</name>
</gene>
<feature type="non-terminal residue" evidence="1">
    <location>
        <position position="1"/>
    </location>
</feature>
<proteinExistence type="predicted"/>
<sequence length="130" mass="15232">QMHILEVQRFIEIIEKSTLDELKKNRLLTWMKFFTSKNLKAIEKELKEANPIMTKVIEEYKRFTSDEKLMRAYDARDAFLLGQKIMLSREREEGFKDGQIATAKAMKKDGANINLISKYTGLTVEEIKNL</sequence>
<dbReference type="EMBL" id="SJDU01000215">
    <property type="protein sequence ID" value="TKZ33903.1"/>
    <property type="molecule type" value="Genomic_DNA"/>
</dbReference>
<protein>
    <submittedName>
        <fullName evidence="1">ATPase</fullName>
    </submittedName>
</protein>
<evidence type="ECO:0000313" key="1">
    <source>
        <dbReference type="EMBL" id="TKZ33903.1"/>
    </source>
</evidence>
<reference evidence="1 2" key="1">
    <citation type="journal article" date="2019" name="Anaerobe">
        <title>Brachyspira catarrhinii sp. nov., an anaerobic intestinal spirochaete isolated from vervet monkeys may have been misidentified as Brachyspira aalborgi in previous studies.</title>
        <authorList>
            <person name="Phillips N.D."/>
            <person name="La T."/>
            <person name="Hampson D.J."/>
        </authorList>
    </citation>
    <scope>NUCLEOTIDE SEQUENCE [LARGE SCALE GENOMIC DNA]</scope>
    <source>
        <strain evidence="1 2">Z12</strain>
    </source>
</reference>